<dbReference type="InterPro" id="IPR036442">
    <property type="entry name" value="ProQ/FinO_sf"/>
</dbReference>
<evidence type="ECO:0000259" key="5">
    <source>
        <dbReference type="SMART" id="SM00945"/>
    </source>
</evidence>
<keyword evidence="3" id="KW-0143">Chaperone</keyword>
<protein>
    <submittedName>
        <fullName evidence="6">ProQ activator of osmoprotectant transporter ProP family protein</fullName>
    </submittedName>
</protein>
<evidence type="ECO:0000313" key="7">
    <source>
        <dbReference type="Proteomes" id="UP000006876"/>
    </source>
</evidence>
<dbReference type="SMART" id="SM00945">
    <property type="entry name" value="ProQ"/>
    <property type="match status" value="1"/>
</dbReference>
<dbReference type="PANTHER" id="PTHR38106">
    <property type="entry name" value="RNA CHAPERONE PROQ"/>
    <property type="match status" value="1"/>
</dbReference>
<dbReference type="GO" id="GO:0033592">
    <property type="term" value="F:RNA strand annealing activity"/>
    <property type="evidence" value="ECO:0007669"/>
    <property type="project" value="InterPro"/>
</dbReference>
<dbReference type="STRING" id="762376.AXYL_01034"/>
<dbReference type="KEGG" id="axy:AXYL_01034"/>
<name>E3HJQ5_ACHXA</name>
<dbReference type="AlphaFoldDB" id="E3HJQ5"/>
<dbReference type="InterPro" id="IPR023529">
    <property type="entry name" value="ProQ"/>
</dbReference>
<reference evidence="6 7" key="1">
    <citation type="journal article" date="2011" name="J. Bacteriol.">
        <title>Complete genome sequence of the haloaromatic acid-degrading bacterium Achromobacter xylosoxidans A8.</title>
        <authorList>
            <person name="Strnad H."/>
            <person name="Ridl J."/>
            <person name="Paces J."/>
            <person name="Kolar M."/>
            <person name="Vlcek C."/>
            <person name="Paces V."/>
        </authorList>
    </citation>
    <scope>NUCLEOTIDE SEQUENCE [LARGE SCALE GENOMIC DNA]</scope>
    <source>
        <strain evidence="6 7">A8</strain>
    </source>
</reference>
<dbReference type="GO" id="GO:0005829">
    <property type="term" value="C:cytosol"/>
    <property type="evidence" value="ECO:0007669"/>
    <property type="project" value="TreeGrafter"/>
</dbReference>
<dbReference type="PATRIC" id="fig|762376.5.peg.1034"/>
<evidence type="ECO:0000313" key="6">
    <source>
        <dbReference type="EMBL" id="ADP14380.1"/>
    </source>
</evidence>
<feature type="region of interest" description="Disordered" evidence="4">
    <location>
        <begin position="155"/>
        <end position="215"/>
    </location>
</feature>
<accession>E3HJQ5</accession>
<dbReference type="Pfam" id="PF04352">
    <property type="entry name" value="ProQ"/>
    <property type="match status" value="1"/>
</dbReference>
<dbReference type="HOGENOM" id="CLU_085289_2_0_4"/>
<dbReference type="GO" id="GO:0034057">
    <property type="term" value="F:RNA strand-exchange activity"/>
    <property type="evidence" value="ECO:0007669"/>
    <property type="project" value="InterPro"/>
</dbReference>
<dbReference type="Proteomes" id="UP000006876">
    <property type="component" value="Chromosome"/>
</dbReference>
<feature type="domain" description="ProQ/FinO" evidence="5">
    <location>
        <begin position="65"/>
        <end position="179"/>
    </location>
</feature>
<feature type="region of interest" description="Disordered" evidence="4">
    <location>
        <begin position="15"/>
        <end position="71"/>
    </location>
</feature>
<dbReference type="RefSeq" id="WP_013391765.1">
    <property type="nucleotide sequence ID" value="NC_014640.1"/>
</dbReference>
<proteinExistence type="predicted"/>
<dbReference type="SUPFAM" id="SSF48657">
    <property type="entry name" value="FinO-like"/>
    <property type="match status" value="1"/>
</dbReference>
<evidence type="ECO:0000256" key="2">
    <source>
        <dbReference type="ARBA" id="ARBA00022884"/>
    </source>
</evidence>
<gene>
    <name evidence="6" type="ordered locus">AXYL_01034</name>
</gene>
<keyword evidence="1" id="KW-0963">Cytoplasm</keyword>
<dbReference type="PANTHER" id="PTHR38106:SF1">
    <property type="entry name" value="RNA CHAPERONE PROQ"/>
    <property type="match status" value="1"/>
</dbReference>
<organism evidence="6 7">
    <name type="scientific">Achromobacter xylosoxidans (strain A8)</name>
    <dbReference type="NCBI Taxonomy" id="762376"/>
    <lineage>
        <taxon>Bacteria</taxon>
        <taxon>Pseudomonadati</taxon>
        <taxon>Pseudomonadota</taxon>
        <taxon>Betaproteobacteria</taxon>
        <taxon>Burkholderiales</taxon>
        <taxon>Alcaligenaceae</taxon>
        <taxon>Achromobacter</taxon>
    </lineage>
</organism>
<sequence>MGFEKLADLREQLRAQAQKAVPVQPKAAGRTKKREPDQANATARPQQKRESGQAKAAARPQQKREPVDPAVEAIWRLQKHFPQAFPKNPAPKLPLKQGILADAAQHLEKLGMTEEQLKQAIATWCKGSRYWGSMVADATRVDLQGEPAGTVTAEQAAYARRQASRRPAGKARPAKKAAAPASSPTAAPADAPVDAPAPESAPESTATAPVSSDTP</sequence>
<keyword evidence="2" id="KW-0694">RNA-binding</keyword>
<dbReference type="EMBL" id="CP002287">
    <property type="protein sequence ID" value="ADP14380.1"/>
    <property type="molecule type" value="Genomic_DNA"/>
</dbReference>
<dbReference type="GO" id="GO:0010608">
    <property type="term" value="P:post-transcriptional regulation of gene expression"/>
    <property type="evidence" value="ECO:0007669"/>
    <property type="project" value="InterPro"/>
</dbReference>
<feature type="compositionally biased region" description="Basic residues" evidence="4">
    <location>
        <begin position="162"/>
        <end position="175"/>
    </location>
</feature>
<feature type="compositionally biased region" description="Low complexity" evidence="4">
    <location>
        <begin position="176"/>
        <end position="209"/>
    </location>
</feature>
<dbReference type="eggNOG" id="COG3109">
    <property type="taxonomic scope" value="Bacteria"/>
</dbReference>
<dbReference type="InterPro" id="IPR016103">
    <property type="entry name" value="ProQ/FinO"/>
</dbReference>
<evidence type="ECO:0000256" key="4">
    <source>
        <dbReference type="SAM" id="MobiDB-lite"/>
    </source>
</evidence>
<evidence type="ECO:0000256" key="3">
    <source>
        <dbReference type="ARBA" id="ARBA00023186"/>
    </source>
</evidence>
<dbReference type="OrthoDB" id="7025208at2"/>
<dbReference type="Gene3D" id="1.10.1710.10">
    <property type="entry name" value="ProQ/FinO domain"/>
    <property type="match status" value="1"/>
</dbReference>
<evidence type="ECO:0000256" key="1">
    <source>
        <dbReference type="ARBA" id="ARBA00022490"/>
    </source>
</evidence>